<dbReference type="RefSeq" id="WP_258828983.1">
    <property type="nucleotide sequence ID" value="NZ_JANUHA010000012.1"/>
</dbReference>
<organism evidence="2 3">
    <name type="scientific">Massilia agri</name>
    <dbReference type="NCBI Taxonomy" id="1886785"/>
    <lineage>
        <taxon>Bacteria</taxon>
        <taxon>Pseudomonadati</taxon>
        <taxon>Pseudomonadota</taxon>
        <taxon>Betaproteobacteria</taxon>
        <taxon>Burkholderiales</taxon>
        <taxon>Oxalobacteraceae</taxon>
        <taxon>Telluria group</taxon>
        <taxon>Massilia</taxon>
    </lineage>
</organism>
<feature type="transmembrane region" description="Helical" evidence="1">
    <location>
        <begin position="52"/>
        <end position="70"/>
    </location>
</feature>
<feature type="transmembrane region" description="Helical" evidence="1">
    <location>
        <begin position="76"/>
        <end position="93"/>
    </location>
</feature>
<evidence type="ECO:0000313" key="3">
    <source>
        <dbReference type="Proteomes" id="UP001206572"/>
    </source>
</evidence>
<comment type="caution">
    <text evidence="2">The sequence shown here is derived from an EMBL/GenBank/DDBJ whole genome shotgun (WGS) entry which is preliminary data.</text>
</comment>
<sequence length="131" mass="14583">MTYTGFLVIGVLADYLGTGRFLAGLLLAAVLARFPWIREGKLRIVGLLPKPVRRPFIVGLLALCFLHFLARGEYVSAAFAGFTTAFVLALPWLRRAVLDRISSSVFSFTGRQARQSTDDMVIDGEFREKKD</sequence>
<dbReference type="EMBL" id="JANUHA010000012">
    <property type="protein sequence ID" value="MCS0597965.1"/>
    <property type="molecule type" value="Genomic_DNA"/>
</dbReference>
<name>A0ABT2AP50_9BURK</name>
<evidence type="ECO:0000313" key="2">
    <source>
        <dbReference type="EMBL" id="MCS0597965.1"/>
    </source>
</evidence>
<evidence type="ECO:0000256" key="1">
    <source>
        <dbReference type="SAM" id="Phobius"/>
    </source>
</evidence>
<keyword evidence="1" id="KW-0812">Transmembrane</keyword>
<keyword evidence="1" id="KW-0472">Membrane</keyword>
<keyword evidence="3" id="KW-1185">Reference proteome</keyword>
<dbReference type="Proteomes" id="UP001206572">
    <property type="component" value="Unassembled WGS sequence"/>
</dbReference>
<gene>
    <name evidence="2" type="ORF">NX780_16575</name>
</gene>
<keyword evidence="1" id="KW-1133">Transmembrane helix</keyword>
<protein>
    <submittedName>
        <fullName evidence="2">Uncharacterized protein</fullName>
    </submittedName>
</protein>
<feature type="transmembrane region" description="Helical" evidence="1">
    <location>
        <begin position="6"/>
        <end position="31"/>
    </location>
</feature>
<accession>A0ABT2AP50</accession>
<reference evidence="2 3" key="1">
    <citation type="submission" date="2022-08" db="EMBL/GenBank/DDBJ databases">
        <title>Reclassification of Massilia species as members of the genera Telluria, Duganella, Pseudoduganella, Mokoshia gen. nov. and Zemynaea gen. nov. using orthogonal and non-orthogonal genome-based approaches.</title>
        <authorList>
            <person name="Bowman J.P."/>
        </authorList>
    </citation>
    <scope>NUCLEOTIDE SEQUENCE [LARGE SCALE GENOMIC DNA]</scope>
    <source>
        <strain evidence="2 3">JCM 31661</strain>
    </source>
</reference>
<proteinExistence type="predicted"/>